<name>A0A1M7SPS4_FERGO</name>
<evidence type="ECO:0000259" key="1">
    <source>
        <dbReference type="Pfam" id="PF10728"/>
    </source>
</evidence>
<dbReference type="Gene3D" id="1.10.1040.20">
    <property type="entry name" value="ProC-like, C-terminal domain"/>
    <property type="match status" value="1"/>
</dbReference>
<dbReference type="Gene3D" id="3.40.50.720">
    <property type="entry name" value="NAD(P)-binding Rossmann-like Domain"/>
    <property type="match status" value="1"/>
</dbReference>
<dbReference type="SUPFAM" id="SSF48179">
    <property type="entry name" value="6-phosphogluconate dehydrogenase C-terminal domain-like"/>
    <property type="match status" value="1"/>
</dbReference>
<dbReference type="InterPro" id="IPR037108">
    <property type="entry name" value="TM1727-like_C_sf"/>
</dbReference>
<dbReference type="SUPFAM" id="SSF51735">
    <property type="entry name" value="NAD(P)-binding Rossmann-fold domains"/>
    <property type="match status" value="1"/>
</dbReference>
<dbReference type="InterPro" id="IPR008927">
    <property type="entry name" value="6-PGluconate_DH-like_C_sf"/>
</dbReference>
<dbReference type="AlphaFoldDB" id="A0A1M7SPS4"/>
<organism evidence="2 3">
    <name type="scientific">Fervidobacterium gondwanense DSM 13020</name>
    <dbReference type="NCBI Taxonomy" id="1121883"/>
    <lineage>
        <taxon>Bacteria</taxon>
        <taxon>Thermotogati</taxon>
        <taxon>Thermotogota</taxon>
        <taxon>Thermotogae</taxon>
        <taxon>Thermotogales</taxon>
        <taxon>Fervidobacteriaceae</taxon>
        <taxon>Fervidobacterium</taxon>
    </lineage>
</organism>
<keyword evidence="3" id="KW-1185">Reference proteome</keyword>
<dbReference type="PANTHER" id="PTHR40459:SF1">
    <property type="entry name" value="CONSERVED HYPOTHETICAL ALANINE AND LEUCINE RICH PROTEIN"/>
    <property type="match status" value="1"/>
</dbReference>
<gene>
    <name evidence="2" type="ORF">SAMN02745226_01122</name>
</gene>
<dbReference type="InterPro" id="IPR036291">
    <property type="entry name" value="NAD(P)-bd_dom_sf"/>
</dbReference>
<dbReference type="Pfam" id="PF10728">
    <property type="entry name" value="DUF2520"/>
    <property type="match status" value="1"/>
</dbReference>
<dbReference type="RefSeq" id="WP_245789545.1">
    <property type="nucleotide sequence ID" value="NZ_FRDJ01000005.1"/>
</dbReference>
<protein>
    <submittedName>
        <fullName evidence="2">Predicted oxidoreductase, contains short-chain dehydrogenase (SDR) and DUF2520 domains</fullName>
    </submittedName>
</protein>
<sequence>MNDITTSERLCTKEEAIYLNYRFSDIVNIVGVGRVSSSIAHALFGKVEFGYVISRDIEKAKKLSKEINAVPKTYDDEFLLNGTVLLGLNDSTLPRAEELLSGKIGDITALHFSGFLTSDIFPSDWSPASMHPNCAVSSEWQDFKDIIFGIEGTKKGTEIAKDLITLLGGTFVEISKEEKPLYHLAAVIVSNFSVALSYLSSSIYKDIGFSDEQSRKIISTLLKSVSENISEKKLSDALTGPVKRGDWEVVEKEALIFKSKYPEYEKLYWMLVDILKKLE</sequence>
<proteinExistence type="predicted"/>
<dbReference type="Proteomes" id="UP000184207">
    <property type="component" value="Unassembled WGS sequence"/>
</dbReference>
<feature type="domain" description="DUF2520" evidence="1">
    <location>
        <begin position="146"/>
        <end position="271"/>
    </location>
</feature>
<dbReference type="STRING" id="1121883.SAMN02745226_01122"/>
<dbReference type="InterPro" id="IPR018931">
    <property type="entry name" value="DUF2520"/>
</dbReference>
<accession>A0A1M7SPS4</accession>
<evidence type="ECO:0000313" key="2">
    <source>
        <dbReference type="EMBL" id="SHN60533.1"/>
    </source>
</evidence>
<reference evidence="3" key="1">
    <citation type="submission" date="2016-12" db="EMBL/GenBank/DDBJ databases">
        <authorList>
            <person name="Varghese N."/>
            <person name="Submissions S."/>
        </authorList>
    </citation>
    <scope>NUCLEOTIDE SEQUENCE [LARGE SCALE GENOMIC DNA]</scope>
    <source>
        <strain evidence="3">DSM 13020</strain>
    </source>
</reference>
<dbReference type="PANTHER" id="PTHR40459">
    <property type="entry name" value="CONSERVED HYPOTHETICAL ALANINE AND LEUCINE RICH PROTEIN"/>
    <property type="match status" value="1"/>
</dbReference>
<dbReference type="EMBL" id="FRDJ01000005">
    <property type="protein sequence ID" value="SHN60533.1"/>
    <property type="molecule type" value="Genomic_DNA"/>
</dbReference>
<evidence type="ECO:0000313" key="3">
    <source>
        <dbReference type="Proteomes" id="UP000184207"/>
    </source>
</evidence>